<sequence>MTKYVLVSDATLSYDFRNFPLLDFLPCAPSNVLPEVFYDYLKGSFSPALPDGRVKYAPYSVRKLEAALLSRNRREDVAVAHEDHLENFIRDDTEIIGVSTMDPLGTGPLTVSYMILFESTGYPWVRREWYRLMSRINAVRKGKKAKLIVGGPGVWEFTLFPEELERCGIDYAFQGESDDVVCDLFEQISQDALDSRMFYTGYMSFDDHFHRQYRDNPRFITRKPGAKNYPSLDEIPDIVEPTMKSMTEIMRGCGIGCDFCEVTLRPSRYYPIDKIIREVNVNVKKGGYNNAWLHTDEIFAYKHGRLFEPNEEALTELFSSIMAVPGVERTNPTHGRISIPAAYPDLIKKLSTIMKADESNWIGVQVGVETGSERLAKIHMPNKTLPLRIGSDGSWQDIVWWGVHNFNRYYWRPAFTCQVGQNEETDEDNWETVELINRLSNSMVDHRPFEFTITPMQNVPLGLIKSREFSQIEMNESQLAVYYASYRHLAKMAARDSAPASQGNILARIGTSSMISIGGWIMLRGIEHICKKRGLDIDKVKRFGLESGSLFAKPVRLTS</sequence>
<protein>
    <submittedName>
        <fullName evidence="2">B12-binding domain-containing radical SAM protein</fullName>
    </submittedName>
</protein>
<dbReference type="InterPro" id="IPR007197">
    <property type="entry name" value="rSAM"/>
</dbReference>
<dbReference type="SMART" id="SM00729">
    <property type="entry name" value="Elp3"/>
    <property type="match status" value="1"/>
</dbReference>
<dbReference type="SFLD" id="SFLDS00029">
    <property type="entry name" value="Radical_SAM"/>
    <property type="match status" value="1"/>
</dbReference>
<dbReference type="GO" id="GO:0003824">
    <property type="term" value="F:catalytic activity"/>
    <property type="evidence" value="ECO:0007669"/>
    <property type="project" value="InterPro"/>
</dbReference>
<dbReference type="EMBL" id="JAHEAC010000070">
    <property type="protein sequence ID" value="MBX8644525.1"/>
    <property type="molecule type" value="Genomic_DNA"/>
</dbReference>
<name>A0A8J7YPI5_9ARCH</name>
<dbReference type="Proteomes" id="UP000750197">
    <property type="component" value="Unassembled WGS sequence"/>
</dbReference>
<gene>
    <name evidence="2" type="ORF">KIY12_07385</name>
</gene>
<dbReference type="InterPro" id="IPR006638">
    <property type="entry name" value="Elp3/MiaA/NifB-like_rSAM"/>
</dbReference>
<comment type="caution">
    <text evidence="2">The sequence shown here is derived from an EMBL/GenBank/DDBJ whole genome shotgun (WGS) entry which is preliminary data.</text>
</comment>
<dbReference type="PANTHER" id="PTHR42731">
    <property type="entry name" value="SLL1084 PROTEIN"/>
    <property type="match status" value="1"/>
</dbReference>
<dbReference type="Gene3D" id="3.80.30.20">
    <property type="entry name" value="tm_1862 like domain"/>
    <property type="match status" value="1"/>
</dbReference>
<dbReference type="SUPFAM" id="SSF102114">
    <property type="entry name" value="Radical SAM enzymes"/>
    <property type="match status" value="1"/>
</dbReference>
<dbReference type="InterPro" id="IPR058240">
    <property type="entry name" value="rSAM_sf"/>
</dbReference>
<reference evidence="2" key="1">
    <citation type="submission" date="2021-05" db="EMBL/GenBank/DDBJ databases">
        <title>Genomic insights into ecological role and evolution of a novel Thermoplasmata order Candidatus Sysuiplasmatales.</title>
        <authorList>
            <person name="Yuan Y."/>
        </authorList>
    </citation>
    <scope>NUCLEOTIDE SEQUENCE</scope>
    <source>
        <strain evidence="2">TUT19-bin139</strain>
    </source>
</reference>
<accession>A0A8J7YPI5</accession>
<dbReference type="GO" id="GO:0051536">
    <property type="term" value="F:iron-sulfur cluster binding"/>
    <property type="evidence" value="ECO:0007669"/>
    <property type="project" value="InterPro"/>
</dbReference>
<dbReference type="InterPro" id="IPR023404">
    <property type="entry name" value="rSAM_horseshoe"/>
</dbReference>
<organism evidence="2 3">
    <name type="scientific">Candidatus Sysuiplasma superficiale</name>
    <dbReference type="NCBI Taxonomy" id="2823368"/>
    <lineage>
        <taxon>Archaea</taxon>
        <taxon>Methanobacteriati</taxon>
        <taxon>Thermoplasmatota</taxon>
        <taxon>Thermoplasmata</taxon>
        <taxon>Candidatus Sysuiplasmatales</taxon>
        <taxon>Candidatus Sysuiplasmataceae</taxon>
        <taxon>Candidatus Sysuiplasma</taxon>
    </lineage>
</organism>
<dbReference type="Gene3D" id="3.40.50.280">
    <property type="entry name" value="Cobalamin-binding domain"/>
    <property type="match status" value="1"/>
</dbReference>
<evidence type="ECO:0000313" key="2">
    <source>
        <dbReference type="EMBL" id="MBX8644525.1"/>
    </source>
</evidence>
<dbReference type="SFLD" id="SFLDG01082">
    <property type="entry name" value="B12-binding_domain_containing"/>
    <property type="match status" value="1"/>
</dbReference>
<dbReference type="PANTHER" id="PTHR42731:SF4">
    <property type="entry name" value="RADICAL SAM DOMAIN PROTEIN"/>
    <property type="match status" value="1"/>
</dbReference>
<dbReference type="AlphaFoldDB" id="A0A8J7YPI5"/>
<feature type="domain" description="Elp3/MiaA/NifB-like radical SAM core" evidence="1">
    <location>
        <begin position="243"/>
        <end position="475"/>
    </location>
</feature>
<evidence type="ECO:0000313" key="3">
    <source>
        <dbReference type="Proteomes" id="UP000750197"/>
    </source>
</evidence>
<dbReference type="Pfam" id="PF04055">
    <property type="entry name" value="Radical_SAM"/>
    <property type="match status" value="1"/>
</dbReference>
<proteinExistence type="predicted"/>
<evidence type="ECO:0000259" key="1">
    <source>
        <dbReference type="SMART" id="SM00729"/>
    </source>
</evidence>